<proteinExistence type="predicted"/>
<feature type="region of interest" description="Disordered" evidence="3">
    <location>
        <begin position="1"/>
        <end position="30"/>
    </location>
</feature>
<evidence type="ECO:0000259" key="4">
    <source>
        <dbReference type="PROSITE" id="PS50894"/>
    </source>
</evidence>
<evidence type="ECO:0000256" key="1">
    <source>
        <dbReference type="ARBA" id="ARBA00023012"/>
    </source>
</evidence>
<dbReference type="Gene3D" id="1.20.120.160">
    <property type="entry name" value="HPT domain"/>
    <property type="match status" value="1"/>
</dbReference>
<keyword evidence="1" id="KW-0902">Two-component regulatory system</keyword>
<evidence type="ECO:0000256" key="2">
    <source>
        <dbReference type="PROSITE-ProRule" id="PRU00110"/>
    </source>
</evidence>
<dbReference type="PROSITE" id="PS50894">
    <property type="entry name" value="HPT"/>
    <property type="match status" value="1"/>
</dbReference>
<keyword evidence="2" id="KW-0597">Phosphoprotein</keyword>
<feature type="domain" description="HPt" evidence="4">
    <location>
        <begin position="36"/>
        <end position="134"/>
    </location>
</feature>
<protein>
    <submittedName>
        <fullName evidence="5">Hpt domain-containing protein</fullName>
    </submittedName>
</protein>
<feature type="modified residue" description="Phosphohistidine" evidence="2">
    <location>
        <position position="77"/>
    </location>
</feature>
<gene>
    <name evidence="5" type="ORF">F6X51_06110</name>
</gene>
<dbReference type="Proteomes" id="UP000441523">
    <property type="component" value="Unassembled WGS sequence"/>
</dbReference>
<dbReference type="RefSeq" id="WP_150962342.1">
    <property type="nucleotide sequence ID" value="NZ_VZZJ01000004.1"/>
</dbReference>
<keyword evidence="6" id="KW-1185">Reference proteome</keyword>
<dbReference type="GO" id="GO:0004672">
    <property type="term" value="F:protein kinase activity"/>
    <property type="evidence" value="ECO:0007669"/>
    <property type="project" value="UniProtKB-ARBA"/>
</dbReference>
<dbReference type="AlphaFoldDB" id="A0A6N6MTH2"/>
<sequence>MPDQPPKGGAPAQQDAGFAPPRDAGPAPAYDPEVVAELEAVFGRARLLNLLAGLGIEIDRRLRDPEAQRDALARDAHALVSASGTLGFSALSRACAALEQACHAGTGVGPALAAARRSAEAASDAIDRLRVRAA</sequence>
<reference evidence="5 6" key="1">
    <citation type="submission" date="2019-09" db="EMBL/GenBank/DDBJ databases">
        <title>YIM 132548 draft genome.</title>
        <authorList>
            <person name="Jiang L."/>
        </authorList>
    </citation>
    <scope>NUCLEOTIDE SEQUENCE [LARGE SCALE GENOMIC DNA]</scope>
    <source>
        <strain evidence="5 6">YIM 132548</strain>
    </source>
</reference>
<evidence type="ECO:0000256" key="3">
    <source>
        <dbReference type="SAM" id="MobiDB-lite"/>
    </source>
</evidence>
<dbReference type="InterPro" id="IPR008207">
    <property type="entry name" value="Sig_transdc_His_kin_Hpt_dom"/>
</dbReference>
<organism evidence="5 6">
    <name type="scientific">Methylobacterium planeticum</name>
    <dbReference type="NCBI Taxonomy" id="2615211"/>
    <lineage>
        <taxon>Bacteria</taxon>
        <taxon>Pseudomonadati</taxon>
        <taxon>Pseudomonadota</taxon>
        <taxon>Alphaproteobacteria</taxon>
        <taxon>Hyphomicrobiales</taxon>
        <taxon>Methylobacteriaceae</taxon>
        <taxon>Methylobacterium</taxon>
    </lineage>
</organism>
<dbReference type="InterPro" id="IPR036641">
    <property type="entry name" value="HPT_dom_sf"/>
</dbReference>
<evidence type="ECO:0000313" key="6">
    <source>
        <dbReference type="Proteomes" id="UP000441523"/>
    </source>
</evidence>
<dbReference type="Pfam" id="PF01627">
    <property type="entry name" value="Hpt"/>
    <property type="match status" value="1"/>
</dbReference>
<name>A0A6N6MTH2_9HYPH</name>
<dbReference type="EMBL" id="VZZJ01000004">
    <property type="protein sequence ID" value="KAB1074701.1"/>
    <property type="molecule type" value="Genomic_DNA"/>
</dbReference>
<evidence type="ECO:0000313" key="5">
    <source>
        <dbReference type="EMBL" id="KAB1074701.1"/>
    </source>
</evidence>
<accession>A0A6N6MTH2</accession>
<dbReference type="GO" id="GO:0000160">
    <property type="term" value="P:phosphorelay signal transduction system"/>
    <property type="evidence" value="ECO:0007669"/>
    <property type="project" value="UniProtKB-KW"/>
</dbReference>
<dbReference type="SUPFAM" id="SSF47226">
    <property type="entry name" value="Histidine-containing phosphotransfer domain, HPT domain"/>
    <property type="match status" value="1"/>
</dbReference>
<comment type="caution">
    <text evidence="5">The sequence shown here is derived from an EMBL/GenBank/DDBJ whole genome shotgun (WGS) entry which is preliminary data.</text>
</comment>